<dbReference type="Proteomes" id="UP000015531">
    <property type="component" value="Unassembled WGS sequence"/>
</dbReference>
<dbReference type="AlphaFoldDB" id="T0HDI5"/>
<proteinExistence type="predicted"/>
<comment type="caution">
    <text evidence="1">The sequence shown here is derived from an EMBL/GenBank/DDBJ whole genome shotgun (WGS) entry which is preliminary data.</text>
</comment>
<organism evidence="1 2">
    <name type="scientific">Sphingobium lactosutens DS20</name>
    <dbReference type="NCBI Taxonomy" id="1331060"/>
    <lineage>
        <taxon>Bacteria</taxon>
        <taxon>Pseudomonadati</taxon>
        <taxon>Pseudomonadota</taxon>
        <taxon>Alphaproteobacteria</taxon>
        <taxon>Sphingomonadales</taxon>
        <taxon>Sphingomonadaceae</taxon>
        <taxon>Sphingobium</taxon>
    </lineage>
</organism>
<dbReference type="EMBL" id="ATDP01000091">
    <property type="protein sequence ID" value="EQB14371.1"/>
    <property type="molecule type" value="Genomic_DNA"/>
</dbReference>
<accession>T0HDI5</accession>
<evidence type="ECO:0000313" key="1">
    <source>
        <dbReference type="EMBL" id="EQB14371.1"/>
    </source>
</evidence>
<reference evidence="1 2" key="1">
    <citation type="journal article" date="2013" name="Genome Announc.">
        <title>Draft Genome Sequence of Sphingobium lactosutens Strain DS20T, Isolated from a Hexachlorocyclohexane Dumpsite.</title>
        <authorList>
            <person name="Kumar R."/>
            <person name="Dwivedi V."/>
            <person name="Negi V."/>
            <person name="Khurana J.P."/>
            <person name="Lal R."/>
        </authorList>
    </citation>
    <scope>NUCLEOTIDE SEQUENCE [LARGE SCALE GENOMIC DNA]</scope>
    <source>
        <strain evidence="1 2">DS20</strain>
    </source>
</reference>
<keyword evidence="2" id="KW-1185">Reference proteome</keyword>
<sequence>MAAFNLSHSVRYDGPLMAGLIRPLTKSAVADSVRQWDCLAG</sequence>
<protein>
    <submittedName>
        <fullName evidence="1">Uncharacterized protein</fullName>
    </submittedName>
</protein>
<evidence type="ECO:0000313" key="2">
    <source>
        <dbReference type="Proteomes" id="UP000015531"/>
    </source>
</evidence>
<gene>
    <name evidence="1" type="ORF">RLDS_13295</name>
</gene>
<name>T0HDI5_9SPHN</name>